<organism evidence="1 2">
    <name type="scientific">Madurella fahalii</name>
    <dbReference type="NCBI Taxonomy" id="1157608"/>
    <lineage>
        <taxon>Eukaryota</taxon>
        <taxon>Fungi</taxon>
        <taxon>Dikarya</taxon>
        <taxon>Ascomycota</taxon>
        <taxon>Pezizomycotina</taxon>
        <taxon>Sordariomycetes</taxon>
        <taxon>Sordariomycetidae</taxon>
        <taxon>Sordariales</taxon>
        <taxon>Sordariales incertae sedis</taxon>
        <taxon>Madurella</taxon>
    </lineage>
</organism>
<accession>A0ABQ0G2B4</accession>
<dbReference type="PANTHER" id="PTHR33112:SF16">
    <property type="entry name" value="HETEROKARYON INCOMPATIBILITY DOMAIN-CONTAINING PROTEIN"/>
    <property type="match status" value="1"/>
</dbReference>
<name>A0ABQ0G2B4_9PEZI</name>
<dbReference type="PANTHER" id="PTHR33112">
    <property type="entry name" value="DOMAIN PROTEIN, PUTATIVE-RELATED"/>
    <property type="match status" value="1"/>
</dbReference>
<dbReference type="RefSeq" id="XP_070913635.1">
    <property type="nucleotide sequence ID" value="XM_071057534.1"/>
</dbReference>
<evidence type="ECO:0008006" key="3">
    <source>
        <dbReference type="Google" id="ProtNLM"/>
    </source>
</evidence>
<dbReference type="EMBL" id="BAAFSV010000001">
    <property type="protein sequence ID" value="GAB1311902.1"/>
    <property type="molecule type" value="Genomic_DNA"/>
</dbReference>
<proteinExistence type="predicted"/>
<dbReference type="GeneID" id="98172857"/>
<comment type="caution">
    <text evidence="1">The sequence shown here is derived from an EMBL/GenBank/DDBJ whole genome shotgun (WGS) entry which is preliminary data.</text>
</comment>
<dbReference type="Proteomes" id="UP001628179">
    <property type="component" value="Unassembled WGS sequence"/>
</dbReference>
<protein>
    <recommendedName>
        <fullName evidence="3">Heterokaryon incompatibility domain-containing protein</fullName>
    </recommendedName>
</protein>
<reference evidence="1 2" key="1">
    <citation type="submission" date="2024-09" db="EMBL/GenBank/DDBJ databases">
        <title>Itraconazole resistance in Madurella fahalii resulting from another homologue of gene encoding cytochrome P450 14-alpha sterol demethylase (CYP51).</title>
        <authorList>
            <person name="Yoshioka I."/>
            <person name="Fahal A.H."/>
            <person name="Kaneko S."/>
            <person name="Yaguchi T."/>
        </authorList>
    </citation>
    <scope>NUCLEOTIDE SEQUENCE [LARGE SCALE GENOMIC DNA]</scope>
    <source>
        <strain evidence="1 2">IFM 68171</strain>
    </source>
</reference>
<sequence>MIFPGQARPKVTVPDAMSMISRSETHWGVFALNCRYQSPDSGTEPLSARGWVVQELVLSPRTLYFGSRMVFWGCTRGKASEQEPELATFSQPLGVKKSFHYLINKAKDGQYEDWREAWWEIIQEYTSCKLTFDSDRWPAISGIAKIVEAQSGLRLAYGLWEIGMAEELLWQVVKPPKRERFDNGAPSWSWLSVDTKVYKLWYDLIGAFRLTVSISLQAHPEDHKRLSA</sequence>
<evidence type="ECO:0000313" key="2">
    <source>
        <dbReference type="Proteomes" id="UP001628179"/>
    </source>
</evidence>
<keyword evidence="2" id="KW-1185">Reference proteome</keyword>
<gene>
    <name evidence="1" type="ORF">MFIFM68171_02112</name>
</gene>
<evidence type="ECO:0000313" key="1">
    <source>
        <dbReference type="EMBL" id="GAB1311902.1"/>
    </source>
</evidence>